<dbReference type="Proteomes" id="UP001383192">
    <property type="component" value="Unassembled WGS sequence"/>
</dbReference>
<evidence type="ECO:0000256" key="2">
    <source>
        <dbReference type="SAM" id="Phobius"/>
    </source>
</evidence>
<keyword evidence="3" id="KW-0732">Signal</keyword>
<feature type="compositionally biased region" description="Polar residues" evidence="1">
    <location>
        <begin position="465"/>
        <end position="490"/>
    </location>
</feature>
<dbReference type="AlphaFoldDB" id="A0AAW0B687"/>
<keyword evidence="2" id="KW-0472">Membrane</keyword>
<evidence type="ECO:0000256" key="1">
    <source>
        <dbReference type="SAM" id="MobiDB-lite"/>
    </source>
</evidence>
<keyword evidence="2" id="KW-0812">Transmembrane</keyword>
<organism evidence="4 5">
    <name type="scientific">Paramarasmius palmivorus</name>
    <dbReference type="NCBI Taxonomy" id="297713"/>
    <lineage>
        <taxon>Eukaryota</taxon>
        <taxon>Fungi</taxon>
        <taxon>Dikarya</taxon>
        <taxon>Basidiomycota</taxon>
        <taxon>Agaricomycotina</taxon>
        <taxon>Agaricomycetes</taxon>
        <taxon>Agaricomycetidae</taxon>
        <taxon>Agaricales</taxon>
        <taxon>Marasmiineae</taxon>
        <taxon>Marasmiaceae</taxon>
        <taxon>Paramarasmius</taxon>
    </lineage>
</organism>
<dbReference type="SUPFAM" id="SSF48208">
    <property type="entry name" value="Six-hairpin glycosidases"/>
    <property type="match status" value="1"/>
</dbReference>
<dbReference type="GO" id="GO:0005975">
    <property type="term" value="P:carbohydrate metabolic process"/>
    <property type="evidence" value="ECO:0007669"/>
    <property type="project" value="InterPro"/>
</dbReference>
<evidence type="ECO:0000313" key="4">
    <source>
        <dbReference type="EMBL" id="KAK7021125.1"/>
    </source>
</evidence>
<name>A0AAW0B687_9AGAR</name>
<feature type="transmembrane region" description="Helical" evidence="2">
    <location>
        <begin position="375"/>
        <end position="400"/>
    </location>
</feature>
<gene>
    <name evidence="4" type="ORF">VNI00_017485</name>
</gene>
<comment type="caution">
    <text evidence="4">The sequence shown here is derived from an EMBL/GenBank/DDBJ whole genome shotgun (WGS) entry which is preliminary data.</text>
</comment>
<keyword evidence="5" id="KW-1185">Reference proteome</keyword>
<feature type="chain" id="PRO_5043451992" description="Glycoside hydrolase family 76 protein" evidence="3">
    <location>
        <begin position="17"/>
        <end position="531"/>
    </location>
</feature>
<feature type="signal peptide" evidence="3">
    <location>
        <begin position="1"/>
        <end position="16"/>
    </location>
</feature>
<reference evidence="4 5" key="1">
    <citation type="submission" date="2024-01" db="EMBL/GenBank/DDBJ databases">
        <title>A draft genome for a cacao thread blight-causing isolate of Paramarasmius palmivorus.</title>
        <authorList>
            <person name="Baruah I.K."/>
            <person name="Bukari Y."/>
            <person name="Amoako-Attah I."/>
            <person name="Meinhardt L.W."/>
            <person name="Bailey B.A."/>
            <person name="Cohen S.P."/>
        </authorList>
    </citation>
    <scope>NUCLEOTIDE SEQUENCE [LARGE SCALE GENOMIC DNA]</scope>
    <source>
        <strain evidence="4 5">GH-12</strain>
    </source>
</reference>
<dbReference type="InterPro" id="IPR008928">
    <property type="entry name" value="6-hairpin_glycosidase_sf"/>
</dbReference>
<dbReference type="EMBL" id="JAYKXP010000174">
    <property type="protein sequence ID" value="KAK7021125.1"/>
    <property type="molecule type" value="Genomic_DNA"/>
</dbReference>
<sequence length="531" mass="58738">MLLFVAVVWYLHVVSKYITATAQGLISNPLWSNPNITLKQDVRIAIAKEAIERARVMLDEKQLQNGTYYGATARLYSQMAEFDTLTNQTTYQGQLYQAFEKARYVREDFLDYTSYGVAALRAYAAYGNESFIKFAEVAWNSAMSCTMSSEAYQSGQLCNQNVTDLKESCEGAEIITNTTHYLDLATRAADFVLHHLADPQGAIQDSINERTCEVTEESRPHNAGLVLEGLAILSTANHYPRFEDSLLRVLNNTVTSKIWQSDNGIISSDGGQYILRGLSVIYQRALLSQDVRNYIKNYIGVQYNAVLANSRVAQNPNIYSGSWTGPPSTGYSIQNQTNAISVLLAAIPLPEDTAPAASEPTEPDAPNDRKRSLKIGIILGAVFGGIVCLTLLAGIAFILVNCKQLFRSTMHLDQARSKSKATKGRNDRTPRPFIMDYDTKPRPRKYMNYHSVSAAPIPSIRISPGTGNSNTTPMAGPSNQFDNGTTSGNDSDAPKLGYIPTSELVRVLNDRLQPEHWRDDEVPPEYASQRG</sequence>
<feature type="compositionally biased region" description="Basic and acidic residues" evidence="1">
    <location>
        <begin position="510"/>
        <end position="521"/>
    </location>
</feature>
<evidence type="ECO:0000256" key="3">
    <source>
        <dbReference type="SAM" id="SignalP"/>
    </source>
</evidence>
<feature type="region of interest" description="Disordered" evidence="1">
    <location>
        <begin position="413"/>
        <end position="440"/>
    </location>
</feature>
<dbReference type="Gene3D" id="1.50.10.20">
    <property type="match status" value="1"/>
</dbReference>
<proteinExistence type="predicted"/>
<evidence type="ECO:0000313" key="5">
    <source>
        <dbReference type="Proteomes" id="UP001383192"/>
    </source>
</evidence>
<feature type="region of interest" description="Disordered" evidence="1">
    <location>
        <begin position="510"/>
        <end position="531"/>
    </location>
</feature>
<feature type="region of interest" description="Disordered" evidence="1">
    <location>
        <begin position="458"/>
        <end position="498"/>
    </location>
</feature>
<keyword evidence="2" id="KW-1133">Transmembrane helix</keyword>
<evidence type="ECO:0008006" key="6">
    <source>
        <dbReference type="Google" id="ProtNLM"/>
    </source>
</evidence>
<accession>A0AAW0B687</accession>
<protein>
    <recommendedName>
        <fullName evidence="6">Glycoside hydrolase family 76 protein</fullName>
    </recommendedName>
</protein>